<comment type="catalytic activity">
    <reaction evidence="17">
        <text>4 Fe(II)-[cytochrome c] + O2 + 8 H(+)(in) = 4 Fe(III)-[cytochrome c] + 2 H2O + 4 H(+)(out)</text>
        <dbReference type="Rhea" id="RHEA:11436"/>
        <dbReference type="Rhea" id="RHEA-COMP:10350"/>
        <dbReference type="Rhea" id="RHEA-COMP:14399"/>
        <dbReference type="ChEBI" id="CHEBI:15377"/>
        <dbReference type="ChEBI" id="CHEBI:15378"/>
        <dbReference type="ChEBI" id="CHEBI:15379"/>
        <dbReference type="ChEBI" id="CHEBI:29033"/>
        <dbReference type="ChEBI" id="CHEBI:29034"/>
        <dbReference type="EC" id="7.1.1.9"/>
    </reaction>
    <physiologicalReaction direction="left-to-right" evidence="17">
        <dbReference type="Rhea" id="RHEA:11437"/>
    </physiologicalReaction>
</comment>
<dbReference type="PRINTS" id="PR01166">
    <property type="entry name" value="CYCOXIDASEII"/>
</dbReference>
<dbReference type="InterPro" id="IPR011759">
    <property type="entry name" value="Cyt_c_oxidase_su2_TM_dom"/>
</dbReference>
<dbReference type="CDD" id="cd13912">
    <property type="entry name" value="CcO_II_C"/>
    <property type="match status" value="1"/>
</dbReference>
<evidence type="ECO:0000256" key="7">
    <source>
        <dbReference type="ARBA" id="ARBA00022692"/>
    </source>
</evidence>
<geneLocation type="mitochondrion" evidence="22"/>
<evidence type="ECO:0000256" key="1">
    <source>
        <dbReference type="ARBA" id="ARBA00004448"/>
    </source>
</evidence>
<evidence type="ECO:0000256" key="11">
    <source>
        <dbReference type="ARBA" id="ARBA00022967"/>
    </source>
</evidence>
<comment type="function">
    <text evidence="18">Component of the cytochrome c oxidase, the last enzyme in the mitochondrial electron transport chain which drives oxidative phosphorylation. The respiratory chain contains 3 multisubunit complexes succinate dehydrogenase (complex II, CII), ubiquinol-cytochrome c oxidoreductase (cytochrome b-c1 complex, complex III, CIII) and cytochrome c oxidase (complex IV, CIV), that cooperate to transfer electrons derived from NADH and succinate to molecular oxygen, creating an electrochemical gradient over the inner membrane that drives transmembrane transport and the ATP synthase. Cytochrome c oxidase is the component of the respiratory chain that catalyzes the reduction of oxygen to water. Electrons originating from reduced cytochrome c in the intermembrane space (IMS) are transferred via the dinuclear copper A center (CU(A)) of subunit 2 and heme A of subunit 1 to the active site in subunit 1, a binuclear center (BNC) formed by heme A3 and copper B (CU(B)). The BNC reduces molecular oxygen to 2 water molecules using 4 electrons from cytochrome c in the IMS and 4 protons from the mitochondrial matrix.</text>
</comment>
<dbReference type="Pfam" id="PF02790">
    <property type="entry name" value="COX2_TM"/>
    <property type="match status" value="1"/>
</dbReference>
<dbReference type="InterPro" id="IPR045187">
    <property type="entry name" value="CcO_II"/>
</dbReference>
<keyword evidence="7 18" id="KW-0812">Transmembrane</keyword>
<dbReference type="GO" id="GO:0005743">
    <property type="term" value="C:mitochondrial inner membrane"/>
    <property type="evidence" value="ECO:0007669"/>
    <property type="project" value="UniProtKB-SubCell"/>
</dbReference>
<dbReference type="GO" id="GO:0004129">
    <property type="term" value="F:cytochrome-c oxidase activity"/>
    <property type="evidence" value="ECO:0007669"/>
    <property type="project" value="UniProtKB-EC"/>
</dbReference>
<dbReference type="InterPro" id="IPR008972">
    <property type="entry name" value="Cupredoxin"/>
</dbReference>
<organism evidence="22">
    <name type="scientific">Rhinotergum shaoguanense</name>
    <dbReference type="NCBI Taxonomy" id="1452699"/>
    <lineage>
        <taxon>Eukaryota</taxon>
        <taxon>Metazoa</taxon>
        <taxon>Ecdysozoa</taxon>
        <taxon>Arthropoda</taxon>
        <taxon>Chelicerata</taxon>
        <taxon>Arachnida</taxon>
        <taxon>Acari</taxon>
        <taxon>Acariformes</taxon>
        <taxon>Trombidiformes</taxon>
        <taxon>Prostigmata</taxon>
        <taxon>Eupodina</taxon>
        <taxon>Eriophyoidea</taxon>
        <taxon>Diptilomiopidae</taxon>
        <taxon>Rhinotergum</taxon>
    </lineage>
</organism>
<dbReference type="GO" id="GO:0042773">
    <property type="term" value="P:ATP synthesis coupled electron transport"/>
    <property type="evidence" value="ECO:0007669"/>
    <property type="project" value="TreeGrafter"/>
</dbReference>
<keyword evidence="9 18" id="KW-0999">Mitochondrion inner membrane</keyword>
<evidence type="ECO:0000256" key="14">
    <source>
        <dbReference type="ARBA" id="ARBA00023008"/>
    </source>
</evidence>
<keyword evidence="11" id="KW-1278">Translocase</keyword>
<dbReference type="GO" id="GO:0005507">
    <property type="term" value="F:copper ion binding"/>
    <property type="evidence" value="ECO:0007669"/>
    <property type="project" value="InterPro"/>
</dbReference>
<dbReference type="Gene3D" id="2.60.40.420">
    <property type="entry name" value="Cupredoxins - blue copper proteins"/>
    <property type="match status" value="1"/>
</dbReference>
<gene>
    <name evidence="22" type="primary">cox2</name>
</gene>
<dbReference type="SUPFAM" id="SSF49503">
    <property type="entry name" value="Cupredoxins"/>
    <property type="match status" value="1"/>
</dbReference>
<comment type="similarity">
    <text evidence="2 18">Belongs to the cytochrome c oxidase subunit 2 family.</text>
</comment>
<dbReference type="PROSITE" id="PS50999">
    <property type="entry name" value="COX2_TM"/>
    <property type="match status" value="1"/>
</dbReference>
<evidence type="ECO:0000256" key="9">
    <source>
        <dbReference type="ARBA" id="ARBA00022792"/>
    </source>
</evidence>
<dbReference type="GeneID" id="31220624"/>
<keyword evidence="8 18" id="KW-0479">Metal-binding</keyword>
<dbReference type="PANTHER" id="PTHR22888:SF9">
    <property type="entry name" value="CYTOCHROME C OXIDASE SUBUNIT 2"/>
    <property type="match status" value="1"/>
</dbReference>
<name>A0A1S5XVW1_9ACAR</name>
<dbReference type="PROSITE" id="PS50857">
    <property type="entry name" value="COX2_CUA"/>
    <property type="match status" value="1"/>
</dbReference>
<evidence type="ECO:0000256" key="3">
    <source>
        <dbReference type="ARBA" id="ARBA00011164"/>
    </source>
</evidence>
<feature type="transmembrane region" description="Helical" evidence="19">
    <location>
        <begin position="59"/>
        <end position="78"/>
    </location>
</feature>
<keyword evidence="6 18" id="KW-0679">Respiratory chain</keyword>
<dbReference type="SUPFAM" id="SSF81464">
    <property type="entry name" value="Cytochrome c oxidase subunit II-like, transmembrane region"/>
    <property type="match status" value="1"/>
</dbReference>
<dbReference type="InterPro" id="IPR002429">
    <property type="entry name" value="CcO_II-like_C"/>
</dbReference>
<dbReference type="PANTHER" id="PTHR22888">
    <property type="entry name" value="CYTOCHROME C OXIDASE, SUBUNIT II"/>
    <property type="match status" value="1"/>
</dbReference>
<comment type="subcellular location">
    <subcellularLocation>
        <location evidence="1 18">Mitochondrion inner membrane</location>
        <topology evidence="1 18">Multi-pass membrane protein</topology>
    </subcellularLocation>
</comment>
<evidence type="ECO:0000256" key="10">
    <source>
        <dbReference type="ARBA" id="ARBA00022842"/>
    </source>
</evidence>
<dbReference type="FunFam" id="2.60.40.420:FF:000001">
    <property type="entry name" value="Cytochrome c oxidase subunit 2"/>
    <property type="match status" value="1"/>
</dbReference>
<evidence type="ECO:0000256" key="17">
    <source>
        <dbReference type="ARBA" id="ARBA00049512"/>
    </source>
</evidence>
<dbReference type="EMBL" id="KX027361">
    <property type="protein sequence ID" value="AQQ72847.1"/>
    <property type="molecule type" value="Genomic_DNA"/>
</dbReference>
<sequence>MMTWNSFFFHSPSCYLMELVVVMHDYVMMILVSILLVVLMNMSYFFVCKSFNLEFFEEHGLETIWTITPFFLLLFIVIPSLSSLYMLDTCFFCGMTVSIMGHQWYWSYFYKDLNNLFFDSYMLPSDSSSIRLLEVDNRLVVPNHLPIRFLVSSADVVHSWTIPSFGVKMDAVPGRLNQFCFSSKRSGIFFGQCSEICGANHSFMPIVMESIPFKEFTKIFW</sequence>
<evidence type="ECO:0000313" key="22">
    <source>
        <dbReference type="EMBL" id="AQQ72847.1"/>
    </source>
</evidence>
<dbReference type="PROSITE" id="PS00078">
    <property type="entry name" value="COX2"/>
    <property type="match status" value="1"/>
</dbReference>
<evidence type="ECO:0000256" key="16">
    <source>
        <dbReference type="ARBA" id="ARBA00023136"/>
    </source>
</evidence>
<evidence type="ECO:0000256" key="5">
    <source>
        <dbReference type="ARBA" id="ARBA00022448"/>
    </source>
</evidence>
<dbReference type="RefSeq" id="YP_009351808.1">
    <property type="nucleotide sequence ID" value="NC_034150.1"/>
</dbReference>
<evidence type="ECO:0000256" key="2">
    <source>
        <dbReference type="ARBA" id="ARBA00007866"/>
    </source>
</evidence>
<dbReference type="Pfam" id="PF00116">
    <property type="entry name" value="COX2"/>
    <property type="match status" value="1"/>
</dbReference>
<evidence type="ECO:0000259" key="20">
    <source>
        <dbReference type="PROSITE" id="PS50857"/>
    </source>
</evidence>
<feature type="domain" description="Cytochrome oxidase subunit II transmembrane region profile" evidence="21">
    <location>
        <begin position="1"/>
        <end position="91"/>
    </location>
</feature>
<dbReference type="InterPro" id="IPR036257">
    <property type="entry name" value="Cyt_c_oxidase_su2_TM_sf"/>
</dbReference>
<feature type="transmembrane region" description="Helical" evidence="19">
    <location>
        <begin position="26"/>
        <end position="47"/>
    </location>
</feature>
<keyword evidence="14 18" id="KW-0186">Copper</keyword>
<dbReference type="InterPro" id="IPR001505">
    <property type="entry name" value="Copper_CuA"/>
</dbReference>
<evidence type="ECO:0000256" key="18">
    <source>
        <dbReference type="RuleBase" id="RU000457"/>
    </source>
</evidence>
<dbReference type="AlphaFoldDB" id="A0A1S5XVW1"/>
<keyword evidence="5 18" id="KW-0813">Transport</keyword>
<keyword evidence="10" id="KW-0460">Magnesium</keyword>
<evidence type="ECO:0000256" key="19">
    <source>
        <dbReference type="SAM" id="Phobius"/>
    </source>
</evidence>
<evidence type="ECO:0000256" key="12">
    <source>
        <dbReference type="ARBA" id="ARBA00022982"/>
    </source>
</evidence>
<comment type="subunit">
    <text evidence="3">Component of the cytochrome c oxidase (complex IV, CIV), a multisubunit enzyme composed of a catalytic core of 3 subunits and several supernumerary subunits. The complex exists as a monomer or a dimer and forms supercomplexes (SCs) in the inner mitochondrial membrane with ubiquinol-cytochrome c oxidoreductase (cytochrome b-c1 complex, complex III, CIII).</text>
</comment>
<accession>A0A1S5XVW1</accession>
<evidence type="ECO:0000256" key="6">
    <source>
        <dbReference type="ARBA" id="ARBA00022660"/>
    </source>
</evidence>
<proteinExistence type="inferred from homology"/>
<protein>
    <recommendedName>
        <fullName evidence="4 18">Cytochrome c oxidase subunit 2</fullName>
    </recommendedName>
</protein>
<keyword evidence="13 19" id="KW-1133">Transmembrane helix</keyword>
<feature type="domain" description="Cytochrome oxidase subunit II copper A binding" evidence="20">
    <location>
        <begin position="92"/>
        <end position="221"/>
    </location>
</feature>
<dbReference type="Gene3D" id="1.10.287.90">
    <property type="match status" value="1"/>
</dbReference>
<dbReference type="InterPro" id="IPR034210">
    <property type="entry name" value="CcO_II_C"/>
</dbReference>
<evidence type="ECO:0000256" key="13">
    <source>
        <dbReference type="ARBA" id="ARBA00022989"/>
    </source>
</evidence>
<reference evidence="22" key="1">
    <citation type="submission" date="2016-04" db="EMBL/GenBank/DDBJ databases">
        <authorList>
            <person name="Evans L.H."/>
            <person name="Alamgir A."/>
            <person name="Owens N."/>
            <person name="Weber N.D."/>
            <person name="Virtaneva K."/>
            <person name="Barbian K."/>
            <person name="Babar A."/>
            <person name="Rosenke K."/>
        </authorList>
    </citation>
    <scope>NUCLEOTIDE SEQUENCE</scope>
</reference>
<reference evidence="22" key="2">
    <citation type="journal article" date="2017" name="Mol. Phylogenet. Evol.">
        <title>The phylogenetic position of eriophyoid mites (superfamily Eriophyoidea) in Acariformes inferred from the sequences of mitochondrial genomes and nuclear small subunit (18S) rRNA gene.</title>
        <authorList>
            <person name="Xue X.F."/>
            <person name="Dong Y."/>
            <person name="Deng W."/>
            <person name="Hong X.Y."/>
            <person name="Shao R."/>
        </authorList>
    </citation>
    <scope>NUCLEOTIDE SEQUENCE</scope>
</reference>
<evidence type="ECO:0000256" key="4">
    <source>
        <dbReference type="ARBA" id="ARBA00015946"/>
    </source>
</evidence>
<keyword evidence="15 18" id="KW-0496">Mitochondrion</keyword>
<evidence type="ECO:0000259" key="21">
    <source>
        <dbReference type="PROSITE" id="PS50999"/>
    </source>
</evidence>
<evidence type="ECO:0000256" key="15">
    <source>
        <dbReference type="ARBA" id="ARBA00023128"/>
    </source>
</evidence>
<evidence type="ECO:0000256" key="8">
    <source>
        <dbReference type="ARBA" id="ARBA00022723"/>
    </source>
</evidence>
<keyword evidence="12 18" id="KW-0249">Electron transport</keyword>
<comment type="cofactor">
    <cofactor evidence="18">
        <name>Cu cation</name>
        <dbReference type="ChEBI" id="CHEBI:23378"/>
    </cofactor>
    <text evidence="18">Binds a copper A center.</text>
</comment>
<keyword evidence="16 18" id="KW-0472">Membrane</keyword>